<keyword evidence="4" id="KW-0055">Arginine biosynthesis</keyword>
<dbReference type="InterPro" id="IPR002933">
    <property type="entry name" value="Peptidase_M20"/>
</dbReference>
<feature type="active site" description="Proton donor/acceptor" evidence="4">
    <location>
        <position position="142"/>
    </location>
</feature>
<comment type="cofactor">
    <cofactor evidence="4">
        <name>Co(2+)</name>
        <dbReference type="ChEBI" id="CHEBI:48828"/>
    </cofactor>
    <text evidence="4">Binds 1 Co(2+) ion per subunit.</text>
</comment>
<evidence type="ECO:0000313" key="6">
    <source>
        <dbReference type="EMBL" id="RDS84831.1"/>
    </source>
</evidence>
<keyword evidence="4" id="KW-0028">Amino-acid biosynthesis</keyword>
<evidence type="ECO:0000256" key="1">
    <source>
        <dbReference type="ARBA" id="ARBA00022723"/>
    </source>
</evidence>
<dbReference type="GO" id="GO:0008777">
    <property type="term" value="F:acetylornithine deacetylase activity"/>
    <property type="evidence" value="ECO:0007669"/>
    <property type="project" value="TreeGrafter"/>
</dbReference>
<keyword evidence="2 4" id="KW-0378">Hydrolase</keyword>
<dbReference type="AlphaFoldDB" id="A0A370X984"/>
<dbReference type="InterPro" id="IPR050072">
    <property type="entry name" value="Peptidase_M20A"/>
</dbReference>
<organism evidence="6 7">
    <name type="scientific">Dyella monticola</name>
    <dbReference type="NCBI Taxonomy" id="1927958"/>
    <lineage>
        <taxon>Bacteria</taxon>
        <taxon>Pseudomonadati</taxon>
        <taxon>Pseudomonadota</taxon>
        <taxon>Gammaproteobacteria</taxon>
        <taxon>Lysobacterales</taxon>
        <taxon>Rhodanobacteraceae</taxon>
        <taxon>Dyella</taxon>
    </lineage>
</organism>
<comment type="function">
    <text evidence="4">Catalyzes the deacetylation of N-acetyl-L-citrulline to produce L-citrulline. This is a step in an alternative arginine biosynthesis pathway.</text>
</comment>
<dbReference type="EMBL" id="QRBE01000001">
    <property type="protein sequence ID" value="RDS84831.1"/>
    <property type="molecule type" value="Genomic_DNA"/>
</dbReference>
<sequence>MSSSAGSASPGVQGQALLHATLEHLRALVSFDTRNPPRAIGTGGIFDYLRERLPGFAVTVTDHGAGAVTLYAVRGKPKYLFNVHLDTVPDSPHWTRDPHVLDVAEDRAIGLGACDIKGAAAALVAVANASSGDLALLFSTDEEANDPRCIAAFLQEKPAYDAVIVAEPTRGHAVLAHRGIHSVQMRFAGQAGHASGEIKPTDSAVHQVMRWGTAALDHVDNLSHERFGGLTGLRFNIGRVEGGIKANMIAPTADVRFGFRPLPSMDPDQLLETFRTLVEPTPVDYEELFRGMSLPAGDIATAETRRLAARDIADELGVPVGNAVNFWTEAALFSQAGYIAFVYGPGDIAQAHTADEWVALDQLQTYATTIYEIVNRGSA</sequence>
<dbReference type="RefSeq" id="WP_115493853.1">
    <property type="nucleotide sequence ID" value="NZ_QRBE01000001.1"/>
</dbReference>
<dbReference type="HAMAP" id="MF_02236">
    <property type="entry name" value="ACDase"/>
    <property type="match status" value="1"/>
</dbReference>
<keyword evidence="7" id="KW-1185">Reference proteome</keyword>
<comment type="catalytic activity">
    <reaction evidence="4">
        <text>N(2)-acetyl-L-citrulline + H2O = L-citrulline + acetate</text>
        <dbReference type="Rhea" id="RHEA:61092"/>
        <dbReference type="ChEBI" id="CHEBI:15377"/>
        <dbReference type="ChEBI" id="CHEBI:30089"/>
        <dbReference type="ChEBI" id="CHEBI:57743"/>
        <dbReference type="ChEBI" id="CHEBI:58765"/>
    </reaction>
</comment>
<dbReference type="SUPFAM" id="SSF55031">
    <property type="entry name" value="Bacterial exopeptidase dimerisation domain"/>
    <property type="match status" value="1"/>
</dbReference>
<dbReference type="Gene3D" id="3.40.630.10">
    <property type="entry name" value="Zn peptidases"/>
    <property type="match status" value="1"/>
</dbReference>
<comment type="similarity">
    <text evidence="4">Belongs to the peptidase M20A family. N-acetylcitrulline deacetylase subfamily.</text>
</comment>
<evidence type="ECO:0000256" key="4">
    <source>
        <dbReference type="HAMAP-Rule" id="MF_02236"/>
    </source>
</evidence>
<proteinExistence type="inferred from homology"/>
<dbReference type="Gene3D" id="3.30.70.360">
    <property type="match status" value="1"/>
</dbReference>
<comment type="pathway">
    <text evidence="4">Amino-acid biosynthesis; L-arginine biosynthesis.</text>
</comment>
<dbReference type="Proteomes" id="UP000254258">
    <property type="component" value="Unassembled WGS sequence"/>
</dbReference>
<dbReference type="GO" id="GO:0006526">
    <property type="term" value="P:L-arginine biosynthetic process"/>
    <property type="evidence" value="ECO:0007669"/>
    <property type="project" value="UniProtKB-UniRule"/>
</dbReference>
<feature type="domain" description="Peptidase M20 dimerisation" evidence="5">
    <location>
        <begin position="176"/>
        <end position="285"/>
    </location>
</feature>
<dbReference type="PANTHER" id="PTHR43808:SF31">
    <property type="entry name" value="N-ACETYL-L-CITRULLINE DEACETYLASE"/>
    <property type="match status" value="1"/>
</dbReference>
<reference evidence="6 7" key="1">
    <citation type="submission" date="2018-07" db="EMBL/GenBank/DDBJ databases">
        <title>Dyella monticola sp. nov. and Dyella psychrodurans sp. nov. isolated from monsoon evergreen broad-leaved forest soil of Dinghu Mountain, China.</title>
        <authorList>
            <person name="Gao Z."/>
            <person name="Qiu L."/>
        </authorList>
    </citation>
    <scope>NUCLEOTIDE SEQUENCE [LARGE SCALE GENOMIC DNA]</scope>
    <source>
        <strain evidence="6 7">4G-K06</strain>
    </source>
</reference>
<dbReference type="SUPFAM" id="SSF53187">
    <property type="entry name" value="Zn-dependent exopeptidases"/>
    <property type="match status" value="1"/>
</dbReference>
<evidence type="ECO:0000256" key="2">
    <source>
        <dbReference type="ARBA" id="ARBA00022801"/>
    </source>
</evidence>
<dbReference type="InterPro" id="IPR011650">
    <property type="entry name" value="Peptidase_M20_dimer"/>
</dbReference>
<evidence type="ECO:0000256" key="3">
    <source>
        <dbReference type="ARBA" id="ARBA00023285"/>
    </source>
</evidence>
<dbReference type="PANTHER" id="PTHR43808">
    <property type="entry name" value="ACETYLORNITHINE DEACETYLASE"/>
    <property type="match status" value="1"/>
</dbReference>
<feature type="binding site" evidence="4">
    <location>
        <position position="167"/>
    </location>
    <ligand>
        <name>Co(2+)</name>
        <dbReference type="ChEBI" id="CHEBI:48828"/>
    </ligand>
</feature>
<dbReference type="Pfam" id="PF01546">
    <property type="entry name" value="Peptidase_M20"/>
    <property type="match status" value="1"/>
</dbReference>
<protein>
    <recommendedName>
        <fullName evidence="4">N-acetyl-L-citrulline deacetylase</fullName>
        <shortName evidence="4">ACDase</shortName>
        <shortName evidence="4">Acetylcitrulline deacetylase</shortName>
        <ecNumber evidence="4">3.5.1.-</ecNumber>
    </recommendedName>
</protein>
<dbReference type="OrthoDB" id="3665926at2"/>
<keyword evidence="3 4" id="KW-0170">Cobalt</keyword>
<dbReference type="NCBIfam" id="NF006439">
    <property type="entry name" value="PRK08737.1"/>
    <property type="match status" value="1"/>
</dbReference>
<evidence type="ECO:0000259" key="5">
    <source>
        <dbReference type="Pfam" id="PF07687"/>
    </source>
</evidence>
<gene>
    <name evidence="4" type="primary">argE'</name>
    <name evidence="6" type="ORF">DWU98_02425</name>
</gene>
<dbReference type="UniPathway" id="UPA00068"/>
<dbReference type="EC" id="3.5.1.-" evidence="4"/>
<dbReference type="GO" id="GO:0050897">
    <property type="term" value="F:cobalt ion binding"/>
    <property type="evidence" value="ECO:0007669"/>
    <property type="project" value="UniProtKB-UniRule"/>
</dbReference>
<feature type="binding site" evidence="4">
    <location>
        <position position="115"/>
    </location>
    <ligand>
        <name>Co(2+)</name>
        <dbReference type="ChEBI" id="CHEBI:48828"/>
    </ligand>
</feature>
<accession>A0A370X984</accession>
<evidence type="ECO:0000313" key="7">
    <source>
        <dbReference type="Proteomes" id="UP000254258"/>
    </source>
</evidence>
<dbReference type="InterPro" id="IPR043697">
    <property type="entry name" value="ACDase_ArgE'-like"/>
</dbReference>
<feature type="binding site" evidence="4">
    <location>
        <position position="84"/>
    </location>
    <ligand>
        <name>Co(2+)</name>
        <dbReference type="ChEBI" id="CHEBI:48828"/>
    </ligand>
</feature>
<name>A0A370X984_9GAMM</name>
<dbReference type="Pfam" id="PF07687">
    <property type="entry name" value="M20_dimer"/>
    <property type="match status" value="1"/>
</dbReference>
<keyword evidence="1 4" id="KW-0479">Metal-binding</keyword>
<dbReference type="InterPro" id="IPR036264">
    <property type="entry name" value="Bact_exopeptidase_dim_dom"/>
</dbReference>
<comment type="caution">
    <text evidence="6">The sequence shown here is derived from an EMBL/GenBank/DDBJ whole genome shotgun (WGS) entry which is preliminary data.</text>
</comment>